<feature type="domain" description="SWIB" evidence="3">
    <location>
        <begin position="580"/>
        <end position="652"/>
    </location>
</feature>
<dbReference type="InterPro" id="IPR019835">
    <property type="entry name" value="SWIB_domain"/>
</dbReference>
<evidence type="ECO:0000259" key="3">
    <source>
        <dbReference type="SMART" id="SM00151"/>
    </source>
</evidence>
<accession>A0A812I616</accession>
<dbReference type="SMART" id="SM00151">
    <property type="entry name" value="SWIB"/>
    <property type="match status" value="1"/>
</dbReference>
<keyword evidence="5" id="KW-1185">Reference proteome</keyword>
<reference evidence="4" key="1">
    <citation type="submission" date="2021-02" db="EMBL/GenBank/DDBJ databases">
        <authorList>
            <person name="Dougan E. K."/>
            <person name="Rhodes N."/>
            <person name="Thang M."/>
            <person name="Chan C."/>
        </authorList>
    </citation>
    <scope>NUCLEOTIDE SEQUENCE</scope>
</reference>
<organism evidence="4 5">
    <name type="scientific">Symbiodinium natans</name>
    <dbReference type="NCBI Taxonomy" id="878477"/>
    <lineage>
        <taxon>Eukaryota</taxon>
        <taxon>Sar</taxon>
        <taxon>Alveolata</taxon>
        <taxon>Dinophyceae</taxon>
        <taxon>Suessiales</taxon>
        <taxon>Symbiodiniaceae</taxon>
        <taxon>Symbiodinium</taxon>
    </lineage>
</organism>
<protein>
    <submittedName>
        <fullName evidence="4">CAPN15 protein</fullName>
    </submittedName>
</protein>
<name>A0A812I616_9DINO</name>
<evidence type="ECO:0000313" key="5">
    <source>
        <dbReference type="Proteomes" id="UP000604046"/>
    </source>
</evidence>
<dbReference type="CDD" id="cd10567">
    <property type="entry name" value="SWIB-MDM2_like"/>
    <property type="match status" value="1"/>
</dbReference>
<dbReference type="InterPro" id="IPR036885">
    <property type="entry name" value="SWIB_MDM2_dom_sf"/>
</dbReference>
<sequence length="653" mass="75285">MTGQLLMKQQQYEAAKLKMEQLTRQEESYMRRADLMARRESRMEALARVHGGVLEKAFRAKAKTQQAQNKMIEGEDEVKKLNQEIKAQKQVLKTTEDQLIAIRRREEEFNNGARLAVMKSNKLECRVGVPRLHRVVFLVLDDLGTTTLNLAVKQYPRTEAAQVQEEKWDSARRMREDQEAKNLAESRLVESKQGQLGLLRQINQEDMSLAEKELEKTKRLLKDARRKNKEEAKVENEALRQEQESIKATHEAAEAKLHKVQSERERAKEEQRTAMQNVQAHVQHHVVADERERVKDAEKALKPYQLKLDEVKERLHQQQIQNQVQEQDISRDMAALQAESRQNASNLQQPGSLKCRKELDHMKVDVAERLKEDETKQANMQGPETRKAKEIDAELRREQAKVEEARQKIAAREQLDYDNKMYEMNVQKEEKAQQEVSRLQQEFHKVHNDKNEKITVMLNCTDKGDGFLRSVTARHESDVAKLREKLLALKARAKNTMTYEEVLEALQGLRNEFARHPGGVLANLVQKKTAQAEAGEAQPLQEAEGEAKDASVAHTKKRTPARKAAGRVKALEMKRLGKGLFAQKKASPQLQKLIGRSDVSYTDASKLVWRYIKQRGLSKGRIITPDHQLKKVCPEEQFDMCQLARFLKPHLKS</sequence>
<comment type="caution">
    <text evidence="4">The sequence shown here is derived from an EMBL/GenBank/DDBJ whole genome shotgun (WGS) entry which is preliminary data.</text>
</comment>
<proteinExistence type="predicted"/>
<gene>
    <name evidence="4" type="primary">CAPN15</name>
    <name evidence="4" type="ORF">SNAT2548_LOCUS2689</name>
</gene>
<feature type="coiled-coil region" evidence="1">
    <location>
        <begin position="207"/>
        <end position="328"/>
    </location>
</feature>
<evidence type="ECO:0000313" key="4">
    <source>
        <dbReference type="EMBL" id="CAE6972254.1"/>
    </source>
</evidence>
<dbReference type="SUPFAM" id="SSF47592">
    <property type="entry name" value="SWIB/MDM2 domain"/>
    <property type="match status" value="1"/>
</dbReference>
<evidence type="ECO:0000256" key="1">
    <source>
        <dbReference type="SAM" id="Coils"/>
    </source>
</evidence>
<feature type="region of interest" description="Disordered" evidence="2">
    <location>
        <begin position="532"/>
        <end position="566"/>
    </location>
</feature>
<evidence type="ECO:0000256" key="2">
    <source>
        <dbReference type="SAM" id="MobiDB-lite"/>
    </source>
</evidence>
<feature type="coiled-coil region" evidence="1">
    <location>
        <begin position="64"/>
        <end position="98"/>
    </location>
</feature>
<feature type="coiled-coil region" evidence="1">
    <location>
        <begin position="388"/>
        <end position="492"/>
    </location>
</feature>
<dbReference type="Pfam" id="PF02201">
    <property type="entry name" value="SWIB"/>
    <property type="match status" value="1"/>
</dbReference>
<dbReference type="OrthoDB" id="447661at2759"/>
<feature type="coiled-coil region" evidence="1">
    <location>
        <begin position="5"/>
        <end position="32"/>
    </location>
</feature>
<dbReference type="EMBL" id="CAJNDS010000159">
    <property type="protein sequence ID" value="CAE6972254.1"/>
    <property type="molecule type" value="Genomic_DNA"/>
</dbReference>
<dbReference type="Gene3D" id="1.10.245.10">
    <property type="entry name" value="SWIB/MDM2 domain"/>
    <property type="match status" value="1"/>
</dbReference>
<feature type="compositionally biased region" description="Basic residues" evidence="2">
    <location>
        <begin position="554"/>
        <end position="566"/>
    </location>
</feature>
<dbReference type="InterPro" id="IPR003121">
    <property type="entry name" value="SWIB_MDM2_domain"/>
</dbReference>
<dbReference type="Proteomes" id="UP000604046">
    <property type="component" value="Unassembled WGS sequence"/>
</dbReference>
<keyword evidence="1" id="KW-0175">Coiled coil</keyword>
<dbReference type="AlphaFoldDB" id="A0A812I616"/>